<dbReference type="GO" id="GO:0009014">
    <property type="term" value="F:succinyl-diaminopimelate desuccinylase activity"/>
    <property type="evidence" value="ECO:0007669"/>
    <property type="project" value="UniProtKB-UniRule"/>
</dbReference>
<keyword evidence="9 15" id="KW-0862">Zinc</keyword>
<evidence type="ECO:0000256" key="7">
    <source>
        <dbReference type="ARBA" id="ARBA00022723"/>
    </source>
</evidence>
<feature type="binding site" evidence="15">
    <location>
        <position position="109"/>
    </location>
    <ligand>
        <name>Zn(2+)</name>
        <dbReference type="ChEBI" id="CHEBI:29105"/>
        <label>2</label>
    </ligand>
</feature>
<evidence type="ECO:0000256" key="3">
    <source>
        <dbReference type="ARBA" id="ARBA00011738"/>
    </source>
</evidence>
<dbReference type="Pfam" id="PF07687">
    <property type="entry name" value="M20_dimer"/>
    <property type="match status" value="1"/>
</dbReference>
<feature type="binding site" evidence="15">
    <location>
        <position position="76"/>
    </location>
    <ligand>
        <name>Zn(2+)</name>
        <dbReference type="ChEBI" id="CHEBI:29105"/>
        <label>1</label>
    </ligand>
</feature>
<keyword evidence="8 15" id="KW-0378">Hydrolase</keyword>
<dbReference type="NCBIfam" id="TIGR01246">
    <property type="entry name" value="dapE_proteo"/>
    <property type="match status" value="1"/>
</dbReference>
<dbReference type="FunFam" id="3.40.630.10:FF:000005">
    <property type="entry name" value="Succinyl-diaminopimelate desuccinylase"/>
    <property type="match status" value="1"/>
</dbReference>
<evidence type="ECO:0000256" key="9">
    <source>
        <dbReference type="ARBA" id="ARBA00022833"/>
    </source>
</evidence>
<comment type="similarity">
    <text evidence="2 15">Belongs to the peptidase M20A family. DapE subfamily.</text>
</comment>
<feature type="binding site" evidence="15">
    <location>
        <position position="172"/>
    </location>
    <ligand>
        <name>Zn(2+)</name>
        <dbReference type="ChEBI" id="CHEBI:29105"/>
        <label>1</label>
    </ligand>
</feature>
<evidence type="ECO:0000256" key="2">
    <source>
        <dbReference type="ARBA" id="ARBA00006746"/>
    </source>
</evidence>
<dbReference type="CDD" id="cd03891">
    <property type="entry name" value="M20_DapE_proteobac"/>
    <property type="match status" value="1"/>
</dbReference>
<comment type="function">
    <text evidence="15">Catalyzes the hydrolysis of N-succinyl-L,L-diaminopimelic acid (SDAP), forming succinate and LL-2,6-diaminopimelate (DAP), an intermediate involved in the bacterial biosynthesis of lysine and meso-diaminopimelic acid, an essential component of bacterial cell walls.</text>
</comment>
<evidence type="ECO:0000313" key="18">
    <source>
        <dbReference type="Proteomes" id="UP000697998"/>
    </source>
</evidence>
<dbReference type="NCBIfam" id="NF009557">
    <property type="entry name" value="PRK13009.1"/>
    <property type="match status" value="1"/>
</dbReference>
<dbReference type="SUPFAM" id="SSF55031">
    <property type="entry name" value="Bacterial exopeptidase dimerisation domain"/>
    <property type="match status" value="1"/>
</dbReference>
<dbReference type="InterPro" id="IPR050072">
    <property type="entry name" value="Peptidase_M20A"/>
</dbReference>
<dbReference type="SUPFAM" id="SSF53187">
    <property type="entry name" value="Zn-dependent exopeptidases"/>
    <property type="match status" value="1"/>
</dbReference>
<dbReference type="EMBL" id="JADJMH010000004">
    <property type="protein sequence ID" value="MBK7674371.1"/>
    <property type="molecule type" value="Genomic_DNA"/>
</dbReference>
<dbReference type="InterPro" id="IPR002933">
    <property type="entry name" value="Peptidase_M20"/>
</dbReference>
<keyword evidence="11 15" id="KW-0457">Lysine biosynthesis</keyword>
<comment type="catalytic activity">
    <reaction evidence="14 15">
        <text>N-succinyl-(2S,6S)-2,6-diaminopimelate + H2O = (2S,6S)-2,6-diaminopimelate + succinate</text>
        <dbReference type="Rhea" id="RHEA:22608"/>
        <dbReference type="ChEBI" id="CHEBI:15377"/>
        <dbReference type="ChEBI" id="CHEBI:30031"/>
        <dbReference type="ChEBI" id="CHEBI:57609"/>
        <dbReference type="ChEBI" id="CHEBI:58087"/>
        <dbReference type="EC" id="3.5.1.18"/>
    </reaction>
</comment>
<dbReference type="Pfam" id="PF01546">
    <property type="entry name" value="Peptidase_M20"/>
    <property type="match status" value="1"/>
</dbReference>
<dbReference type="PROSITE" id="PS00759">
    <property type="entry name" value="ARGE_DAPE_CPG2_2"/>
    <property type="match status" value="1"/>
</dbReference>
<dbReference type="AlphaFoldDB" id="A0A935PYR2"/>
<feature type="active site" evidence="15">
    <location>
        <position position="78"/>
    </location>
</feature>
<evidence type="ECO:0000256" key="14">
    <source>
        <dbReference type="ARBA" id="ARBA00051301"/>
    </source>
</evidence>
<evidence type="ECO:0000256" key="4">
    <source>
        <dbReference type="ARBA" id="ARBA00011921"/>
    </source>
</evidence>
<protein>
    <recommendedName>
        <fullName evidence="5 15">Succinyl-diaminopimelate desuccinylase</fullName>
        <shortName evidence="15">SDAP desuccinylase</shortName>
        <ecNumber evidence="4 15">3.5.1.18</ecNumber>
    </recommendedName>
    <alternativeName>
        <fullName evidence="13 15">N-succinyl-LL-2,6-diaminoheptanedioate amidohydrolase</fullName>
    </alternativeName>
</protein>
<dbReference type="HAMAP" id="MF_01690">
    <property type="entry name" value="DapE"/>
    <property type="match status" value="1"/>
</dbReference>
<dbReference type="GO" id="GO:0009089">
    <property type="term" value="P:lysine biosynthetic process via diaminopimelate"/>
    <property type="evidence" value="ECO:0007669"/>
    <property type="project" value="UniProtKB-UniRule"/>
</dbReference>
<evidence type="ECO:0000256" key="11">
    <source>
        <dbReference type="ARBA" id="ARBA00023154"/>
    </source>
</evidence>
<keyword evidence="12 15" id="KW-0170">Cobalt</keyword>
<evidence type="ECO:0000256" key="1">
    <source>
        <dbReference type="ARBA" id="ARBA00005130"/>
    </source>
</evidence>
<dbReference type="Gene3D" id="3.40.630.10">
    <property type="entry name" value="Zn peptidases"/>
    <property type="match status" value="2"/>
</dbReference>
<evidence type="ECO:0000256" key="10">
    <source>
        <dbReference type="ARBA" id="ARBA00022915"/>
    </source>
</evidence>
<dbReference type="GO" id="GO:0050897">
    <property type="term" value="F:cobalt ion binding"/>
    <property type="evidence" value="ECO:0007669"/>
    <property type="project" value="UniProtKB-UniRule"/>
</dbReference>
<accession>A0A935PYR2</accession>
<evidence type="ECO:0000313" key="17">
    <source>
        <dbReference type="EMBL" id="MBK7674371.1"/>
    </source>
</evidence>
<evidence type="ECO:0000256" key="12">
    <source>
        <dbReference type="ARBA" id="ARBA00023285"/>
    </source>
</evidence>
<dbReference type="GO" id="GO:0008270">
    <property type="term" value="F:zinc ion binding"/>
    <property type="evidence" value="ECO:0007669"/>
    <property type="project" value="UniProtKB-UniRule"/>
</dbReference>
<dbReference type="PANTHER" id="PTHR43808:SF31">
    <property type="entry name" value="N-ACETYL-L-CITRULLINE DEACETYLASE"/>
    <property type="match status" value="1"/>
</dbReference>
<dbReference type="Proteomes" id="UP000697998">
    <property type="component" value="Unassembled WGS sequence"/>
</dbReference>
<evidence type="ECO:0000256" key="15">
    <source>
        <dbReference type="HAMAP-Rule" id="MF_01690"/>
    </source>
</evidence>
<comment type="cofactor">
    <cofactor evidence="15">
        <name>Zn(2+)</name>
        <dbReference type="ChEBI" id="CHEBI:29105"/>
    </cofactor>
    <cofactor evidence="15">
        <name>Co(2+)</name>
        <dbReference type="ChEBI" id="CHEBI:48828"/>
    </cofactor>
    <text evidence="15">Binds 2 Zn(2+) or Co(2+) ions per subunit.</text>
</comment>
<keyword evidence="7 15" id="KW-0479">Metal-binding</keyword>
<dbReference type="InterPro" id="IPR005941">
    <property type="entry name" value="DapE_proteobac"/>
</dbReference>
<keyword evidence="6 15" id="KW-0028">Amino-acid biosynthesis</keyword>
<proteinExistence type="inferred from homology"/>
<reference evidence="17 18" key="1">
    <citation type="submission" date="2020-10" db="EMBL/GenBank/DDBJ databases">
        <title>Connecting structure to function with the recovery of over 1000 high-quality activated sludge metagenome-assembled genomes encoding full-length rRNA genes using long-read sequencing.</title>
        <authorList>
            <person name="Singleton C.M."/>
            <person name="Petriglieri F."/>
            <person name="Kristensen J.M."/>
            <person name="Kirkegaard R.H."/>
            <person name="Michaelsen T.Y."/>
            <person name="Andersen M.H."/>
            <person name="Karst S.M."/>
            <person name="Dueholm M.S."/>
            <person name="Nielsen P.H."/>
            <person name="Albertsen M."/>
        </authorList>
    </citation>
    <scope>NUCLEOTIDE SEQUENCE [LARGE SCALE GENOMIC DNA]</scope>
    <source>
        <strain evidence="17">EsbW_18-Q3-R4-48_BATAC.285</strain>
    </source>
</reference>
<name>A0A935PYR2_9PROT</name>
<comment type="caution">
    <text evidence="17">The sequence shown here is derived from an EMBL/GenBank/DDBJ whole genome shotgun (WGS) entry which is preliminary data.</text>
</comment>
<comment type="pathway">
    <text evidence="1 15">Amino-acid biosynthesis; L-lysine biosynthesis via DAP pathway; LL-2,6-diaminopimelate from (S)-tetrahydrodipicolinate (succinylase route): step 3/3.</text>
</comment>
<dbReference type="PANTHER" id="PTHR43808">
    <property type="entry name" value="ACETYLORNITHINE DEACETYLASE"/>
    <property type="match status" value="1"/>
</dbReference>
<comment type="subunit">
    <text evidence="3 15">Homodimer.</text>
</comment>
<dbReference type="InterPro" id="IPR011650">
    <property type="entry name" value="Peptidase_M20_dimer"/>
</dbReference>
<sequence length="388" mass="40908">MSGVSSFEATGDATARLAEQLIACRSVTPEDAGCLAIIGSRLEAIGFRCEWMNRGRVTNLWARRGDRSPVLCLAGHTDVVPSGPLAEWHSDPFLPIHRDGMLYGRGAADMKASLAAFVTAAEAFVAAQPAHGGSLAFLLTSDEEGDALDGTVVVTDALQGRGELLDYCIVGEPTAVRRLGDMVKNGRRGSLSGKLTVKGIQGHIAYPHLAKNPVHLVAPAIAALANIVWDDGNDFFPPTTWQVSNIHAGTGANNVIPGRVIIDFNFRFGTASTPQQLQATMCAILDRAGLDYDIAWTLGASPFLTGRGALIDAALQAIAAETGIDAELSTTGGTSDGRFIADICPQVLEIGPVNASIHKVNECVELAALPQLAAIYRRIIEQLLPGHA</sequence>
<dbReference type="GO" id="GO:0008777">
    <property type="term" value="F:acetylornithine deacetylase activity"/>
    <property type="evidence" value="ECO:0007669"/>
    <property type="project" value="TreeGrafter"/>
</dbReference>
<dbReference type="InterPro" id="IPR001261">
    <property type="entry name" value="ArgE/DapE_CS"/>
</dbReference>
<evidence type="ECO:0000256" key="13">
    <source>
        <dbReference type="ARBA" id="ARBA00031891"/>
    </source>
</evidence>
<gene>
    <name evidence="15 17" type="primary">dapE</name>
    <name evidence="17" type="ORF">IPJ27_06130</name>
</gene>
<feature type="domain" description="Peptidase M20 dimerisation" evidence="16">
    <location>
        <begin position="185"/>
        <end position="292"/>
    </location>
</feature>
<feature type="binding site" evidence="15">
    <location>
        <position position="109"/>
    </location>
    <ligand>
        <name>Zn(2+)</name>
        <dbReference type="ChEBI" id="CHEBI:29105"/>
        <label>1</label>
    </ligand>
</feature>
<dbReference type="GO" id="GO:0019877">
    <property type="term" value="P:diaminopimelate biosynthetic process"/>
    <property type="evidence" value="ECO:0007669"/>
    <property type="project" value="UniProtKB-UniRule"/>
</dbReference>
<dbReference type="GO" id="GO:0006526">
    <property type="term" value="P:L-arginine biosynthetic process"/>
    <property type="evidence" value="ECO:0007669"/>
    <property type="project" value="TreeGrafter"/>
</dbReference>
<feature type="binding site" evidence="15">
    <location>
        <position position="144"/>
    </location>
    <ligand>
        <name>Zn(2+)</name>
        <dbReference type="ChEBI" id="CHEBI:29105"/>
        <label>2</label>
    </ligand>
</feature>
<keyword evidence="10 15" id="KW-0220">Diaminopimelate biosynthesis</keyword>
<dbReference type="EC" id="3.5.1.18" evidence="4 15"/>
<feature type="binding site" evidence="15">
    <location>
        <position position="358"/>
    </location>
    <ligand>
        <name>Zn(2+)</name>
        <dbReference type="ChEBI" id="CHEBI:29105"/>
        <label>2</label>
    </ligand>
</feature>
<evidence type="ECO:0000256" key="6">
    <source>
        <dbReference type="ARBA" id="ARBA00022605"/>
    </source>
</evidence>
<evidence type="ECO:0000259" key="16">
    <source>
        <dbReference type="Pfam" id="PF07687"/>
    </source>
</evidence>
<organism evidence="17 18">
    <name type="scientific">Candidatus Accumulibacter proximus</name>
    <dbReference type="NCBI Taxonomy" id="2954385"/>
    <lineage>
        <taxon>Bacteria</taxon>
        <taxon>Pseudomonadati</taxon>
        <taxon>Pseudomonadota</taxon>
        <taxon>Betaproteobacteria</taxon>
        <taxon>Candidatus Accumulibacter</taxon>
    </lineage>
</organism>
<evidence type="ECO:0000256" key="5">
    <source>
        <dbReference type="ARBA" id="ARBA00022391"/>
    </source>
</evidence>
<dbReference type="InterPro" id="IPR036264">
    <property type="entry name" value="Bact_exopeptidase_dim_dom"/>
</dbReference>
<evidence type="ECO:0000256" key="8">
    <source>
        <dbReference type="ARBA" id="ARBA00022801"/>
    </source>
</evidence>
<feature type="active site" description="Proton acceptor" evidence="15">
    <location>
        <position position="143"/>
    </location>
</feature>